<dbReference type="PANTHER" id="PTHR45641:SF1">
    <property type="entry name" value="AAA+ ATPASE DOMAIN-CONTAINING PROTEIN"/>
    <property type="match status" value="1"/>
</dbReference>
<dbReference type="Proteomes" id="UP000663887">
    <property type="component" value="Unassembled WGS sequence"/>
</dbReference>
<evidence type="ECO:0000313" key="5">
    <source>
        <dbReference type="Proteomes" id="UP000663856"/>
    </source>
</evidence>
<dbReference type="EMBL" id="CAJNRG010017827">
    <property type="protein sequence ID" value="CAF2240046.1"/>
    <property type="molecule type" value="Genomic_DNA"/>
</dbReference>
<dbReference type="EMBL" id="CAJNRF010004900">
    <property type="protein sequence ID" value="CAF2065172.1"/>
    <property type="molecule type" value="Genomic_DNA"/>
</dbReference>
<dbReference type="Proteomes" id="UP000663856">
    <property type="component" value="Unassembled WGS sequence"/>
</dbReference>
<dbReference type="SUPFAM" id="SSF56399">
    <property type="entry name" value="ADP-ribosylation"/>
    <property type="match status" value="1"/>
</dbReference>
<evidence type="ECO:0000256" key="1">
    <source>
        <dbReference type="ARBA" id="ARBA00022737"/>
    </source>
</evidence>
<dbReference type="PANTHER" id="PTHR45641">
    <property type="entry name" value="TETRATRICOPEPTIDE REPEAT PROTEIN (AFU_ORTHOLOGUE AFUA_6G03870)"/>
    <property type="match status" value="1"/>
</dbReference>
<name>A0A816QZS8_9BILA</name>
<keyword evidence="1" id="KW-0677">Repeat</keyword>
<evidence type="ECO:0008006" key="6">
    <source>
        <dbReference type="Google" id="ProtNLM"/>
    </source>
</evidence>
<gene>
    <name evidence="3" type="ORF">WKI299_LOCUS12900</name>
    <name evidence="4" type="ORF">XDN619_LOCUS34761</name>
</gene>
<protein>
    <recommendedName>
        <fullName evidence="6">NAD(+)--protein-arginine ADP-ribosyltransferase</fullName>
    </recommendedName>
</protein>
<accession>A0A816QZS8</accession>
<keyword evidence="2" id="KW-0802">TPR repeat</keyword>
<dbReference type="SUPFAM" id="SSF48452">
    <property type="entry name" value="TPR-like"/>
    <property type="match status" value="2"/>
</dbReference>
<comment type="caution">
    <text evidence="3">The sequence shown here is derived from an EMBL/GenBank/DDBJ whole genome shotgun (WGS) entry which is preliminary data.</text>
</comment>
<reference evidence="3" key="1">
    <citation type="submission" date="2021-02" db="EMBL/GenBank/DDBJ databases">
        <authorList>
            <person name="Nowell W R."/>
        </authorList>
    </citation>
    <scope>NUCLEOTIDE SEQUENCE</scope>
</reference>
<evidence type="ECO:0000313" key="3">
    <source>
        <dbReference type="EMBL" id="CAF2065172.1"/>
    </source>
</evidence>
<organism evidence="3 5">
    <name type="scientific">Rotaria magnacalcarata</name>
    <dbReference type="NCBI Taxonomy" id="392030"/>
    <lineage>
        <taxon>Eukaryota</taxon>
        <taxon>Metazoa</taxon>
        <taxon>Spiralia</taxon>
        <taxon>Gnathifera</taxon>
        <taxon>Rotifera</taxon>
        <taxon>Eurotatoria</taxon>
        <taxon>Bdelloidea</taxon>
        <taxon>Philodinida</taxon>
        <taxon>Philodinidae</taxon>
        <taxon>Rotaria</taxon>
    </lineage>
</organism>
<dbReference type="SMART" id="SM00028">
    <property type="entry name" value="TPR"/>
    <property type="match status" value="5"/>
</dbReference>
<evidence type="ECO:0000313" key="4">
    <source>
        <dbReference type="EMBL" id="CAF2240046.1"/>
    </source>
</evidence>
<dbReference type="Pfam" id="PF13374">
    <property type="entry name" value="TPR_10"/>
    <property type="match status" value="2"/>
</dbReference>
<dbReference type="PROSITE" id="PS51996">
    <property type="entry name" value="TR_MART"/>
    <property type="match status" value="1"/>
</dbReference>
<dbReference type="Gene3D" id="1.25.40.10">
    <property type="entry name" value="Tetratricopeptide repeat domain"/>
    <property type="match status" value="2"/>
</dbReference>
<evidence type="ECO:0000256" key="2">
    <source>
        <dbReference type="ARBA" id="ARBA00022803"/>
    </source>
</evidence>
<proteinExistence type="predicted"/>
<dbReference type="InterPro" id="IPR019734">
    <property type="entry name" value="TPR_rpt"/>
</dbReference>
<sequence>MTSKKSGIILTPLAMKSFLDESTGENKLYLVYWLEPNLEEKANQEVVEQLVEIIPLAQTFDDLNKCRAAIVGQTSVSIVLIVSNALAETFIPEIHNLPQITKIFIYCTCDLKIDTRSIIRRFSKVKEVIYDSGALIGNVANDWLEKDKPGDPYDFCLDNPFDLCERTIVVDKTTIKFLKMYIKCITRLGRSINSSKNDLIEILKKYNIKNDVQLEKIKEFERIYSARDAIKWYTKDFCIYRVMNKVLRKGDPECLYSVRRFTQDLYEQLKMLFEYQRQIVAITNPVIRVYRAQAMSKLELMKLSHAGVFSLKTFLSITLDRECALGFAAGGAKNKQFHTVVFEIHADTRLNTMPFADISTISQIPEEREVLFMPGAMFRVKEAVCLNNSDDNLVKLELLSEDYYGAVEMPRFYEDEVLRRKKTSEIDFANVILYAGQPEKAERVALRALNYLTSNDDRIIAYGILGNITESMTKYDRTVLYREKALQLILVDNQKSDLIAAHACRGLSQGYMYQKRYDLTIEFAEYAIDLASPAEGQCIYVIVHAFNNLGVVYREQGKFDLSLYFLEKSLQYRKIIYPPDHESLGIACQNLANVWINKGDLNKGMNYLEESFSIYRKSLPFTHPSTGDVCMTMGEVLLASGKIREAVMKFGEALAIYEHSLPSTHPNRVRARLHVETYMNTYAAAAGIPPQQLIMPFI</sequence>
<dbReference type="AlphaFoldDB" id="A0A816QZS8"/>
<dbReference type="InterPro" id="IPR011990">
    <property type="entry name" value="TPR-like_helical_dom_sf"/>
</dbReference>
<dbReference type="Gene3D" id="3.90.176.10">
    <property type="entry name" value="Toxin ADP-ribosyltransferase, Chain A, domain 1"/>
    <property type="match status" value="1"/>
</dbReference>